<comment type="caution">
    <text evidence="3">The sequence shown here is derived from an EMBL/GenBank/DDBJ whole genome shotgun (WGS) entry which is preliminary data.</text>
</comment>
<dbReference type="GO" id="GO:0070813">
    <property type="term" value="P:hydrogen sulfide metabolic process"/>
    <property type="evidence" value="ECO:0007669"/>
    <property type="project" value="TreeGrafter"/>
</dbReference>
<keyword evidence="1" id="KW-0479">Metal-binding</keyword>
<dbReference type="EMBL" id="VYQE01000002">
    <property type="protein sequence ID" value="KAA9009473.1"/>
    <property type="molecule type" value="Genomic_DNA"/>
</dbReference>
<dbReference type="Proteomes" id="UP000326554">
    <property type="component" value="Unassembled WGS sequence"/>
</dbReference>
<gene>
    <name evidence="3" type="ORF">F3S47_09545</name>
</gene>
<dbReference type="InterPro" id="IPR044528">
    <property type="entry name" value="POD-like_MBL-fold"/>
</dbReference>
<name>A0A5J5GP19_9RHOB</name>
<keyword evidence="4" id="KW-1185">Reference proteome</keyword>
<accession>A0A5J5GP19</accession>
<dbReference type="PANTHER" id="PTHR43084">
    <property type="entry name" value="PERSULFIDE DIOXYGENASE ETHE1"/>
    <property type="match status" value="1"/>
</dbReference>
<evidence type="ECO:0000256" key="1">
    <source>
        <dbReference type="ARBA" id="ARBA00022723"/>
    </source>
</evidence>
<dbReference type="CDD" id="cd07724">
    <property type="entry name" value="POD-like_MBL-fold"/>
    <property type="match status" value="1"/>
</dbReference>
<dbReference type="GO" id="GO:0006749">
    <property type="term" value="P:glutathione metabolic process"/>
    <property type="evidence" value="ECO:0007669"/>
    <property type="project" value="InterPro"/>
</dbReference>
<dbReference type="GO" id="GO:0016787">
    <property type="term" value="F:hydrolase activity"/>
    <property type="evidence" value="ECO:0007669"/>
    <property type="project" value="UniProtKB-KW"/>
</dbReference>
<proteinExistence type="predicted"/>
<dbReference type="AlphaFoldDB" id="A0A5J5GP19"/>
<dbReference type="Pfam" id="PF00753">
    <property type="entry name" value="Lactamase_B"/>
    <property type="match status" value="1"/>
</dbReference>
<dbReference type="InterPro" id="IPR036866">
    <property type="entry name" value="RibonucZ/Hydroxyglut_hydro"/>
</dbReference>
<dbReference type="RefSeq" id="WP_150445007.1">
    <property type="nucleotide sequence ID" value="NZ_VYQE01000002.1"/>
</dbReference>
<evidence type="ECO:0000313" key="3">
    <source>
        <dbReference type="EMBL" id="KAA9009473.1"/>
    </source>
</evidence>
<sequence>MFDHTLDRRTKPEVHPFFDPATNTISYVVKDPGSEACAIVDSVMDIDYAAGRISYDHADEIIGFVRDNGLKVEWLIETHVHADHLSAAPYIQQKLGGKLGIGRNITVVQDTFGKVFNEGTEFQRDGSQFDRLFDDGDTYLVGGMKCLALHTPGHTPACMTHVMGDAAFVGDTLFMPDGGSARADFPGGDAGTLYDSIQKVLSLPEETRLFMCHDYGPNGRDIQWETTVAEEKAQNIHVGGGKTKEEFVKFRTERDAQLDMPRLIIPSLQVNMRAGELPPPDDTGKRFLKVPLNTL</sequence>
<evidence type="ECO:0000313" key="4">
    <source>
        <dbReference type="Proteomes" id="UP000326554"/>
    </source>
</evidence>
<dbReference type="SUPFAM" id="SSF56281">
    <property type="entry name" value="Metallo-hydrolase/oxidoreductase"/>
    <property type="match status" value="1"/>
</dbReference>
<reference evidence="3 4" key="1">
    <citation type="submission" date="2019-09" db="EMBL/GenBank/DDBJ databases">
        <authorList>
            <person name="Park J.-S."/>
            <person name="Choi H.-J."/>
        </authorList>
    </citation>
    <scope>NUCLEOTIDE SEQUENCE [LARGE SCALE GENOMIC DNA]</scope>
    <source>
        <strain evidence="3 4">176SS1-4</strain>
    </source>
</reference>
<protein>
    <submittedName>
        <fullName evidence="3">MBL fold metallo-hydrolase</fullName>
    </submittedName>
</protein>
<dbReference type="SMART" id="SM00849">
    <property type="entry name" value="Lactamase_B"/>
    <property type="match status" value="1"/>
</dbReference>
<dbReference type="PANTHER" id="PTHR43084:SF1">
    <property type="entry name" value="PERSULFIDE DIOXYGENASE ETHE1, MITOCHONDRIAL"/>
    <property type="match status" value="1"/>
</dbReference>
<keyword evidence="3" id="KW-0378">Hydrolase</keyword>
<dbReference type="GO" id="GO:0046872">
    <property type="term" value="F:metal ion binding"/>
    <property type="evidence" value="ECO:0007669"/>
    <property type="project" value="UniProtKB-KW"/>
</dbReference>
<dbReference type="InterPro" id="IPR001279">
    <property type="entry name" value="Metallo-B-lactamas"/>
</dbReference>
<feature type="domain" description="Metallo-beta-lactamase" evidence="2">
    <location>
        <begin position="23"/>
        <end position="213"/>
    </location>
</feature>
<evidence type="ECO:0000259" key="2">
    <source>
        <dbReference type="SMART" id="SM00849"/>
    </source>
</evidence>
<dbReference type="Gene3D" id="3.60.15.10">
    <property type="entry name" value="Ribonuclease Z/Hydroxyacylglutathione hydrolase-like"/>
    <property type="match status" value="1"/>
</dbReference>
<organism evidence="3 4">
    <name type="scientific">Histidinibacterium aquaticum</name>
    <dbReference type="NCBI Taxonomy" id="2613962"/>
    <lineage>
        <taxon>Bacteria</taxon>
        <taxon>Pseudomonadati</taxon>
        <taxon>Pseudomonadota</taxon>
        <taxon>Alphaproteobacteria</taxon>
        <taxon>Rhodobacterales</taxon>
        <taxon>Paracoccaceae</taxon>
        <taxon>Histidinibacterium</taxon>
    </lineage>
</organism>
<dbReference type="InterPro" id="IPR051682">
    <property type="entry name" value="Mito_Persulfide_Diox"/>
</dbReference>
<dbReference type="GO" id="GO:0050313">
    <property type="term" value="F:sulfur dioxygenase activity"/>
    <property type="evidence" value="ECO:0007669"/>
    <property type="project" value="InterPro"/>
</dbReference>